<evidence type="ECO:0000313" key="2">
    <source>
        <dbReference type="EMBL" id="KOT30520.1"/>
    </source>
</evidence>
<dbReference type="AlphaFoldDB" id="A0A0N0S526"/>
<organism evidence="2 3">
    <name type="scientific">Streptomyces caelestis</name>
    <dbReference type="NCBI Taxonomy" id="36816"/>
    <lineage>
        <taxon>Bacteria</taxon>
        <taxon>Bacillati</taxon>
        <taxon>Actinomycetota</taxon>
        <taxon>Actinomycetes</taxon>
        <taxon>Kitasatosporales</taxon>
        <taxon>Streptomycetaceae</taxon>
        <taxon>Streptomyces</taxon>
    </lineage>
</organism>
<evidence type="ECO:0000256" key="1">
    <source>
        <dbReference type="SAM" id="MobiDB-lite"/>
    </source>
</evidence>
<dbReference type="EMBL" id="LGCN01000240">
    <property type="protein sequence ID" value="KOT30520.1"/>
    <property type="molecule type" value="Genomic_DNA"/>
</dbReference>
<name>A0A0N0S526_9ACTN</name>
<keyword evidence="3" id="KW-1185">Reference proteome</keyword>
<proteinExistence type="predicted"/>
<gene>
    <name evidence="2" type="ORF">ADK41_32125</name>
</gene>
<dbReference type="Proteomes" id="UP000037773">
    <property type="component" value="Unassembled WGS sequence"/>
</dbReference>
<comment type="caution">
    <text evidence="2">The sequence shown here is derived from an EMBL/GenBank/DDBJ whole genome shotgun (WGS) entry which is preliminary data.</text>
</comment>
<accession>A0A0N0S526</accession>
<feature type="compositionally biased region" description="Basic and acidic residues" evidence="1">
    <location>
        <begin position="40"/>
        <end position="62"/>
    </location>
</feature>
<evidence type="ECO:0000313" key="3">
    <source>
        <dbReference type="Proteomes" id="UP000037773"/>
    </source>
</evidence>
<feature type="region of interest" description="Disordered" evidence="1">
    <location>
        <begin position="1"/>
        <end position="62"/>
    </location>
</feature>
<reference evidence="2 3" key="1">
    <citation type="submission" date="2015-07" db="EMBL/GenBank/DDBJ databases">
        <authorList>
            <person name="Noorani M."/>
        </authorList>
    </citation>
    <scope>NUCLEOTIDE SEQUENCE [LARGE SCALE GENOMIC DNA]</scope>
    <source>
        <strain evidence="2 3">NRRL B-24567</strain>
    </source>
</reference>
<feature type="compositionally biased region" description="Basic and acidic residues" evidence="1">
    <location>
        <begin position="1"/>
        <end position="11"/>
    </location>
</feature>
<sequence length="62" mass="6582">MAGQQDERAGVREVQNPLKAGEESGQSRPQPVDGAGTVRDQARSPTGEDRNRHRGDDADAGP</sequence>
<protein>
    <submittedName>
        <fullName evidence="2">Uncharacterized protein</fullName>
    </submittedName>
</protein>